<sequence length="105" mass="11871">MQRSRAPVSSSWNLVQKLLCFSLDLLTTHQDSLGIEDRTGRYFRFLAVPEFQTQMQAATLRDEVQAESDRTRCTVVVLHDLRIRNSDLCSPKPTPACFLAALTEG</sequence>
<dbReference type="EMBL" id="LWDF02001004">
    <property type="protein sequence ID" value="KAE8240927.1"/>
    <property type="molecule type" value="Genomic_DNA"/>
</dbReference>
<gene>
    <name evidence="1" type="ORF">A4X13_0g7629</name>
</gene>
<accession>A0A177T767</accession>
<protein>
    <submittedName>
        <fullName evidence="1">Uncharacterized protein</fullName>
    </submittedName>
</protein>
<dbReference type="AlphaFoldDB" id="A0A177T767"/>
<evidence type="ECO:0000313" key="1">
    <source>
        <dbReference type="EMBL" id="KAE8240927.1"/>
    </source>
</evidence>
<comment type="caution">
    <text evidence="1">The sequence shown here is derived from an EMBL/GenBank/DDBJ whole genome shotgun (WGS) entry which is preliminary data.</text>
</comment>
<reference evidence="1" key="1">
    <citation type="submission" date="2016-04" db="EMBL/GenBank/DDBJ databases">
        <authorList>
            <person name="Nguyen H.D."/>
            <person name="Samba Siva P."/>
            <person name="Cullis J."/>
            <person name="Levesque C.A."/>
            <person name="Hambleton S."/>
        </authorList>
    </citation>
    <scope>NUCLEOTIDE SEQUENCE</scope>
    <source>
        <strain evidence="1">DAOMC 236416</strain>
    </source>
</reference>
<organism evidence="1 2">
    <name type="scientific">Tilletia indica</name>
    <dbReference type="NCBI Taxonomy" id="43049"/>
    <lineage>
        <taxon>Eukaryota</taxon>
        <taxon>Fungi</taxon>
        <taxon>Dikarya</taxon>
        <taxon>Basidiomycota</taxon>
        <taxon>Ustilaginomycotina</taxon>
        <taxon>Exobasidiomycetes</taxon>
        <taxon>Tilletiales</taxon>
        <taxon>Tilletiaceae</taxon>
        <taxon>Tilletia</taxon>
    </lineage>
</organism>
<keyword evidence="2" id="KW-1185">Reference proteome</keyword>
<proteinExistence type="predicted"/>
<evidence type="ECO:0000313" key="2">
    <source>
        <dbReference type="Proteomes" id="UP000077521"/>
    </source>
</evidence>
<reference evidence="1" key="2">
    <citation type="journal article" date="2019" name="IMA Fungus">
        <title>Genome sequencing and comparison of five Tilletia species to identify candidate genes for the detection of regulated species infecting wheat.</title>
        <authorList>
            <person name="Nguyen H.D.T."/>
            <person name="Sultana T."/>
            <person name="Kesanakurti P."/>
            <person name="Hambleton S."/>
        </authorList>
    </citation>
    <scope>NUCLEOTIDE SEQUENCE</scope>
    <source>
        <strain evidence="1">DAOMC 236416</strain>
    </source>
</reference>
<dbReference type="Proteomes" id="UP000077521">
    <property type="component" value="Unassembled WGS sequence"/>
</dbReference>
<name>A0A177T767_9BASI</name>